<dbReference type="EC" id="2.7.1.36" evidence="3 13"/>
<evidence type="ECO:0000256" key="8">
    <source>
        <dbReference type="ARBA" id="ARBA00022777"/>
    </source>
</evidence>
<dbReference type="InterPro" id="IPR006205">
    <property type="entry name" value="Mev_gal_kin"/>
</dbReference>
<keyword evidence="16" id="KW-1185">Reference proteome</keyword>
<keyword evidence="13" id="KW-0756">Sterol biosynthesis</keyword>
<dbReference type="Pfam" id="PF00288">
    <property type="entry name" value="GHMP_kinases_N"/>
    <property type="match status" value="1"/>
</dbReference>
<dbReference type="AlphaFoldDB" id="A0AAJ7L6Q4"/>
<keyword evidence="7 13" id="KW-0547">Nucleotide-binding</keyword>
<dbReference type="Gene3D" id="3.30.70.890">
    <property type="entry name" value="GHMP kinase, C-terminal domain"/>
    <property type="match status" value="1"/>
</dbReference>
<feature type="domain" description="GHMP kinase C-terminal" evidence="15">
    <location>
        <begin position="276"/>
        <end position="340"/>
    </location>
</feature>
<reference evidence="17" key="1">
    <citation type="submission" date="2025-08" db="UniProtKB">
        <authorList>
            <consortium name="RefSeq"/>
        </authorList>
    </citation>
    <scope>IDENTIFICATION</scope>
</reference>
<comment type="similarity">
    <text evidence="2 13">Belongs to the GHMP kinase family. Mevalonate kinase subfamily.</text>
</comment>
<gene>
    <name evidence="17" type="primary">LOC100905832</name>
</gene>
<dbReference type="InterPro" id="IPR020568">
    <property type="entry name" value="Ribosomal_Su5_D2-typ_SF"/>
</dbReference>
<keyword evidence="9 13" id="KW-0067">ATP-binding</keyword>
<evidence type="ECO:0000259" key="15">
    <source>
        <dbReference type="Pfam" id="PF08544"/>
    </source>
</evidence>
<evidence type="ECO:0000256" key="10">
    <source>
        <dbReference type="ARBA" id="ARBA00022842"/>
    </source>
</evidence>
<keyword evidence="4 13" id="KW-0963">Cytoplasm</keyword>
<evidence type="ECO:0000259" key="14">
    <source>
        <dbReference type="Pfam" id="PF00288"/>
    </source>
</evidence>
<comment type="catalytic activity">
    <reaction evidence="13">
        <text>(R)-mevalonate + ATP = (R)-5-phosphomevalonate + ADP + H(+)</text>
        <dbReference type="Rhea" id="RHEA:17065"/>
        <dbReference type="ChEBI" id="CHEBI:15378"/>
        <dbReference type="ChEBI" id="CHEBI:30616"/>
        <dbReference type="ChEBI" id="CHEBI:36464"/>
        <dbReference type="ChEBI" id="CHEBI:58146"/>
        <dbReference type="ChEBI" id="CHEBI:456216"/>
        <dbReference type="EC" id="2.7.1.36"/>
    </reaction>
</comment>
<dbReference type="PANTHER" id="PTHR43290">
    <property type="entry name" value="MEVALONATE KINASE"/>
    <property type="match status" value="1"/>
</dbReference>
<evidence type="ECO:0000256" key="1">
    <source>
        <dbReference type="ARBA" id="ARBA00004496"/>
    </source>
</evidence>
<evidence type="ECO:0000256" key="9">
    <source>
        <dbReference type="ARBA" id="ARBA00022840"/>
    </source>
</evidence>
<proteinExistence type="inferred from homology"/>
<keyword evidence="6 13" id="KW-0808">Transferase</keyword>
<dbReference type="GO" id="GO:0005524">
    <property type="term" value="F:ATP binding"/>
    <property type="evidence" value="ECO:0007669"/>
    <property type="project" value="UniProtKB-KW"/>
</dbReference>
<dbReference type="NCBIfam" id="TIGR00549">
    <property type="entry name" value="mevalon_kin"/>
    <property type="match status" value="1"/>
</dbReference>
<evidence type="ECO:0000256" key="11">
    <source>
        <dbReference type="ARBA" id="ARBA00023098"/>
    </source>
</evidence>
<dbReference type="InterPro" id="IPR006204">
    <property type="entry name" value="GHMP_kinase_N_dom"/>
</dbReference>
<keyword evidence="13" id="KW-0753">Steroid metabolism</keyword>
<dbReference type="GO" id="GO:0004496">
    <property type="term" value="F:mevalonate kinase activity"/>
    <property type="evidence" value="ECO:0007669"/>
    <property type="project" value="UniProtKB-EC"/>
</dbReference>
<dbReference type="GeneID" id="100905832"/>
<dbReference type="PANTHER" id="PTHR43290:SF2">
    <property type="entry name" value="MEVALONATE KINASE"/>
    <property type="match status" value="1"/>
</dbReference>
<dbReference type="InterPro" id="IPR036554">
    <property type="entry name" value="GHMP_kinase_C_sf"/>
</dbReference>
<comment type="subcellular location">
    <subcellularLocation>
        <location evidence="1 13">Cytoplasm</location>
    </subcellularLocation>
</comment>
<dbReference type="SUPFAM" id="SSF55060">
    <property type="entry name" value="GHMP Kinase, C-terminal domain"/>
    <property type="match status" value="1"/>
</dbReference>
<evidence type="ECO:0000256" key="7">
    <source>
        <dbReference type="ARBA" id="ARBA00022741"/>
    </source>
</evidence>
<protein>
    <recommendedName>
        <fullName evidence="3 13">Mevalonate kinase</fullName>
        <shortName evidence="13">MK</shortName>
        <ecNumber evidence="3 13">2.7.1.36</ecNumber>
    </recommendedName>
</protein>
<evidence type="ECO:0000313" key="17">
    <source>
        <dbReference type="RefSeq" id="XP_018495866.1"/>
    </source>
</evidence>
<evidence type="ECO:0000256" key="12">
    <source>
        <dbReference type="ARBA" id="ARBA00029438"/>
    </source>
</evidence>
<keyword evidence="13" id="KW-0752">Steroid biosynthesis</keyword>
<dbReference type="Pfam" id="PF08544">
    <property type="entry name" value="GHMP_kinases_C"/>
    <property type="match status" value="1"/>
</dbReference>
<sequence>MRFGVSAPGKVILHGEHAVVYGKGAVAVSIDLRTEIRVEPCADVVLLLTNLKHEFRWPLQKFDQLSDMSLVDSEIAQPTEQVLKKLHEAFDITPQSKCYGSIITFLFLYISISRKAKQESVGAKIVVSSALPIGGGLGSSAAYSVALAAAILRLYGAVKSTHGVPSEEDLSLINKWSFQSETILHGKPSGIDNSVCTFGGALLFRLGKIQELTSRIPLYNILLVNTKVPRDTKQLVASVRSRAERQRKIFCAVLDAVDEVSSQCWLNLRDSNLTNEQQYQAAAELIAINHHLMNAIGAGHPQLDKMVSLASAAGFSSKLTGAGGGGCGFVLIEIIESADESKSTNERVASLKTQLEENGMQCWQVAMGCPGIMYSA</sequence>
<evidence type="ECO:0000256" key="2">
    <source>
        <dbReference type="ARBA" id="ARBA00006495"/>
    </source>
</evidence>
<dbReference type="Proteomes" id="UP000694867">
    <property type="component" value="Unplaced"/>
</dbReference>
<evidence type="ECO:0000256" key="5">
    <source>
        <dbReference type="ARBA" id="ARBA00022516"/>
    </source>
</evidence>
<accession>A0AAJ7L6Q4</accession>
<name>A0AAJ7L6Q4_9ACAR</name>
<evidence type="ECO:0000256" key="4">
    <source>
        <dbReference type="ARBA" id="ARBA00022490"/>
    </source>
</evidence>
<organism evidence="16 17">
    <name type="scientific">Galendromus occidentalis</name>
    <name type="common">western predatory mite</name>
    <dbReference type="NCBI Taxonomy" id="34638"/>
    <lineage>
        <taxon>Eukaryota</taxon>
        <taxon>Metazoa</taxon>
        <taxon>Ecdysozoa</taxon>
        <taxon>Arthropoda</taxon>
        <taxon>Chelicerata</taxon>
        <taxon>Arachnida</taxon>
        <taxon>Acari</taxon>
        <taxon>Parasitiformes</taxon>
        <taxon>Mesostigmata</taxon>
        <taxon>Gamasina</taxon>
        <taxon>Phytoseioidea</taxon>
        <taxon>Phytoseiidae</taxon>
        <taxon>Typhlodrominae</taxon>
        <taxon>Galendromus</taxon>
    </lineage>
</organism>
<dbReference type="RefSeq" id="XP_018495866.1">
    <property type="nucleotide sequence ID" value="XM_018640350.1"/>
</dbReference>
<keyword evidence="11 13" id="KW-0443">Lipid metabolism</keyword>
<evidence type="ECO:0000256" key="13">
    <source>
        <dbReference type="RuleBase" id="RU363087"/>
    </source>
</evidence>
<evidence type="ECO:0000256" key="6">
    <source>
        <dbReference type="ARBA" id="ARBA00022679"/>
    </source>
</evidence>
<dbReference type="GO" id="GO:0005829">
    <property type="term" value="C:cytosol"/>
    <property type="evidence" value="ECO:0007669"/>
    <property type="project" value="TreeGrafter"/>
</dbReference>
<comment type="pathway">
    <text evidence="12 13">Isoprenoid biosynthesis; isopentenyl diphosphate biosynthesis via mevalonate pathway; isopentenyl diphosphate from (R)-mevalonate: step 1/3.</text>
</comment>
<feature type="domain" description="GHMP kinase N-terminal" evidence="14">
    <location>
        <begin position="115"/>
        <end position="200"/>
    </location>
</feature>
<keyword evidence="10" id="KW-0460">Magnesium</keyword>
<dbReference type="PROSITE" id="PS00627">
    <property type="entry name" value="GHMP_KINASES_ATP"/>
    <property type="match status" value="1"/>
</dbReference>
<evidence type="ECO:0000256" key="3">
    <source>
        <dbReference type="ARBA" id="ARBA00012103"/>
    </source>
</evidence>
<evidence type="ECO:0000313" key="16">
    <source>
        <dbReference type="Proteomes" id="UP000694867"/>
    </source>
</evidence>
<dbReference type="GO" id="GO:0019287">
    <property type="term" value="P:isopentenyl diphosphate biosynthetic process, mevalonate pathway"/>
    <property type="evidence" value="ECO:0007669"/>
    <property type="project" value="TreeGrafter"/>
</dbReference>
<dbReference type="KEGG" id="goe:100905832"/>
<dbReference type="GO" id="GO:0006695">
    <property type="term" value="P:cholesterol biosynthetic process"/>
    <property type="evidence" value="ECO:0007669"/>
    <property type="project" value="TreeGrafter"/>
</dbReference>
<dbReference type="Gene3D" id="3.30.230.10">
    <property type="match status" value="1"/>
</dbReference>
<dbReference type="InterPro" id="IPR006203">
    <property type="entry name" value="GHMP_knse_ATP-bd_CS"/>
</dbReference>
<keyword evidence="13" id="KW-1207">Sterol metabolism</keyword>
<keyword evidence="8 13" id="KW-0418">Kinase</keyword>
<dbReference type="InterPro" id="IPR014721">
    <property type="entry name" value="Ribsml_uS5_D2-typ_fold_subgr"/>
</dbReference>
<dbReference type="SUPFAM" id="SSF54211">
    <property type="entry name" value="Ribosomal protein S5 domain 2-like"/>
    <property type="match status" value="1"/>
</dbReference>
<keyword evidence="5 13" id="KW-0444">Lipid biosynthesis</keyword>
<dbReference type="InterPro" id="IPR013750">
    <property type="entry name" value="GHMP_kinase_C_dom"/>
</dbReference>
<dbReference type="PRINTS" id="PR00959">
    <property type="entry name" value="MEVGALKINASE"/>
</dbReference>